<name>A0ABQ9FYW2_TEGGR</name>
<dbReference type="EMBL" id="JARBDR010000003">
    <property type="protein sequence ID" value="KAJ8322433.1"/>
    <property type="molecule type" value="Genomic_DNA"/>
</dbReference>
<organism evidence="1 2">
    <name type="scientific">Tegillarca granosa</name>
    <name type="common">Malaysian cockle</name>
    <name type="synonym">Anadara granosa</name>
    <dbReference type="NCBI Taxonomy" id="220873"/>
    <lineage>
        <taxon>Eukaryota</taxon>
        <taxon>Metazoa</taxon>
        <taxon>Spiralia</taxon>
        <taxon>Lophotrochozoa</taxon>
        <taxon>Mollusca</taxon>
        <taxon>Bivalvia</taxon>
        <taxon>Autobranchia</taxon>
        <taxon>Pteriomorphia</taxon>
        <taxon>Arcoida</taxon>
        <taxon>Arcoidea</taxon>
        <taxon>Arcidae</taxon>
        <taxon>Tegillarca</taxon>
    </lineage>
</organism>
<evidence type="ECO:0000313" key="2">
    <source>
        <dbReference type="Proteomes" id="UP001217089"/>
    </source>
</evidence>
<keyword evidence="2" id="KW-1185">Reference proteome</keyword>
<comment type="caution">
    <text evidence="1">The sequence shown here is derived from an EMBL/GenBank/DDBJ whole genome shotgun (WGS) entry which is preliminary data.</text>
</comment>
<gene>
    <name evidence="1" type="ORF">KUTeg_000007</name>
</gene>
<proteinExistence type="predicted"/>
<dbReference type="Proteomes" id="UP001217089">
    <property type="component" value="Unassembled WGS sequence"/>
</dbReference>
<reference evidence="1 2" key="1">
    <citation type="submission" date="2022-12" db="EMBL/GenBank/DDBJ databases">
        <title>Chromosome-level genome of Tegillarca granosa.</title>
        <authorList>
            <person name="Kim J."/>
        </authorList>
    </citation>
    <scope>NUCLEOTIDE SEQUENCE [LARGE SCALE GENOMIC DNA]</scope>
    <source>
        <strain evidence="1">Teg-2019</strain>
        <tissue evidence="1">Adductor muscle</tissue>
    </source>
</reference>
<evidence type="ECO:0000313" key="1">
    <source>
        <dbReference type="EMBL" id="KAJ8322433.1"/>
    </source>
</evidence>
<protein>
    <submittedName>
        <fullName evidence="1">Uncharacterized protein</fullName>
    </submittedName>
</protein>
<accession>A0ABQ9FYW2</accession>
<sequence length="81" mass="9853">MYKRNHLFTLKGAMKKLCLSDKGEKYGLKCIQEKHKNFIWLLCRIIFWFQGEENKKLKEAYNFNLPEIVSKARYHTEKNIR</sequence>